<feature type="transmembrane region" description="Helical" evidence="7">
    <location>
        <begin position="27"/>
        <end position="47"/>
    </location>
</feature>
<dbReference type="Gene3D" id="3.30.1490.480">
    <property type="entry name" value="Endolytic murein transglycosylase"/>
    <property type="match status" value="1"/>
</dbReference>
<dbReference type="CDD" id="cd08010">
    <property type="entry name" value="MltG_like"/>
    <property type="match status" value="1"/>
</dbReference>
<dbReference type="GO" id="GO:0008932">
    <property type="term" value="F:lytic endotransglycosylase activity"/>
    <property type="evidence" value="ECO:0007669"/>
    <property type="project" value="UniProtKB-UniRule"/>
</dbReference>
<evidence type="ECO:0000256" key="6">
    <source>
        <dbReference type="ARBA" id="ARBA00023316"/>
    </source>
</evidence>
<dbReference type="Pfam" id="PF02618">
    <property type="entry name" value="YceG"/>
    <property type="match status" value="1"/>
</dbReference>
<accession>A0A0R1ZPG6</accession>
<gene>
    <name evidence="7" type="primary">mltG</name>
    <name evidence="8" type="ORF">FC18_GL000073</name>
</gene>
<dbReference type="STRING" id="1291052.FC18_GL000073"/>
<comment type="function">
    <text evidence="7">Functions as a peptidoglycan terminase that cleaves nascent peptidoglycan strands endolytically to terminate their elongation.</text>
</comment>
<dbReference type="PANTHER" id="PTHR30518">
    <property type="entry name" value="ENDOLYTIC MUREIN TRANSGLYCOSYLASE"/>
    <property type="match status" value="1"/>
</dbReference>
<evidence type="ECO:0000313" key="8">
    <source>
        <dbReference type="EMBL" id="KRM56389.1"/>
    </source>
</evidence>
<evidence type="ECO:0000256" key="2">
    <source>
        <dbReference type="ARBA" id="ARBA00022692"/>
    </source>
</evidence>
<dbReference type="InterPro" id="IPR003770">
    <property type="entry name" value="MLTG-like"/>
</dbReference>
<protein>
    <recommendedName>
        <fullName evidence="7">Endolytic murein transglycosylase</fullName>
        <ecNumber evidence="7">4.2.2.29</ecNumber>
    </recommendedName>
    <alternativeName>
        <fullName evidence="7">Peptidoglycan lytic transglycosylase</fullName>
    </alternativeName>
    <alternativeName>
        <fullName evidence="7">Peptidoglycan polymerization terminase</fullName>
    </alternativeName>
</protein>
<keyword evidence="1 7" id="KW-1003">Cell membrane</keyword>
<dbReference type="NCBIfam" id="TIGR00247">
    <property type="entry name" value="endolytic transglycosylase MltG"/>
    <property type="match status" value="1"/>
</dbReference>
<dbReference type="GO" id="GO:0071555">
    <property type="term" value="P:cell wall organization"/>
    <property type="evidence" value="ECO:0007669"/>
    <property type="project" value="UniProtKB-KW"/>
</dbReference>
<comment type="subcellular location">
    <subcellularLocation>
        <location evidence="7">Cell membrane</location>
        <topology evidence="7">Single-pass membrane protein</topology>
    </subcellularLocation>
</comment>
<evidence type="ECO:0000256" key="3">
    <source>
        <dbReference type="ARBA" id="ARBA00022989"/>
    </source>
</evidence>
<name>A0A0R1ZPG6_9LACO</name>
<dbReference type="AlphaFoldDB" id="A0A0R1ZPG6"/>
<keyword evidence="4 7" id="KW-0472">Membrane</keyword>
<evidence type="ECO:0000256" key="5">
    <source>
        <dbReference type="ARBA" id="ARBA00023239"/>
    </source>
</evidence>
<dbReference type="Proteomes" id="UP000051679">
    <property type="component" value="Unassembled WGS sequence"/>
</dbReference>
<dbReference type="GO" id="GO:0005886">
    <property type="term" value="C:plasma membrane"/>
    <property type="evidence" value="ECO:0007669"/>
    <property type="project" value="UniProtKB-SubCell"/>
</dbReference>
<evidence type="ECO:0000256" key="7">
    <source>
        <dbReference type="HAMAP-Rule" id="MF_02065"/>
    </source>
</evidence>
<dbReference type="Gene3D" id="3.30.160.60">
    <property type="entry name" value="Classic Zinc Finger"/>
    <property type="match status" value="1"/>
</dbReference>
<sequence length="381" mass="42159">MADNKNDANGQDKQSVRELQGAVTKRIVWWIVGIILTLLVVVIFMGYRYVKTAMGPVDSSSTTQVTVEIPSGSTNKQIAAILADKKVIKSAMVFDYYIKSHNLTGFQAGAYTLKRSMTLAEVIDTMRTDAAGAKPVAHVLVREGIGIDEIAKSMKSYTKKDPNLTKKSFMAAVKSKSLFKELKKKYPKLLASAVKAKGVRYRLEGYLFPATYDVSKNMSAEQLVAEMVEKTDATLSPYYKTMEDKNVTVQEVLTLASLVEREGVTATSRRMIAGVFLNRINQGMALQSDLTVMYALKTHKTHLSLKDLQVKSPYNLYKHTGFGPGPYNQPSLQSVQAVLNPAERDRGYLYFVANLKTGKILYAQTLSEHNANKAAIGDDNN</sequence>
<keyword evidence="6 7" id="KW-0961">Cell wall biogenesis/degradation</keyword>
<dbReference type="OrthoDB" id="9814591at2"/>
<dbReference type="GO" id="GO:0009252">
    <property type="term" value="P:peptidoglycan biosynthetic process"/>
    <property type="evidence" value="ECO:0007669"/>
    <property type="project" value="UniProtKB-UniRule"/>
</dbReference>
<proteinExistence type="inferred from homology"/>
<keyword evidence="9" id="KW-1185">Reference proteome</keyword>
<reference evidence="8 9" key="1">
    <citation type="journal article" date="2015" name="Genome Announc.">
        <title>Expanding the biotechnology potential of lactobacilli through comparative genomics of 213 strains and associated genera.</title>
        <authorList>
            <person name="Sun Z."/>
            <person name="Harris H.M."/>
            <person name="McCann A."/>
            <person name="Guo C."/>
            <person name="Argimon S."/>
            <person name="Zhang W."/>
            <person name="Yang X."/>
            <person name="Jeffery I.B."/>
            <person name="Cooney J.C."/>
            <person name="Kagawa T.F."/>
            <person name="Liu W."/>
            <person name="Song Y."/>
            <person name="Salvetti E."/>
            <person name="Wrobel A."/>
            <person name="Rasinkangas P."/>
            <person name="Parkhill J."/>
            <person name="Rea M.C."/>
            <person name="O'Sullivan O."/>
            <person name="Ritari J."/>
            <person name="Douillard F.P."/>
            <person name="Paul Ross R."/>
            <person name="Yang R."/>
            <person name="Briner A.E."/>
            <person name="Felis G.E."/>
            <person name="de Vos W.M."/>
            <person name="Barrangou R."/>
            <person name="Klaenhammer T.R."/>
            <person name="Caufield P.W."/>
            <person name="Cui Y."/>
            <person name="Zhang H."/>
            <person name="O'Toole P.W."/>
        </authorList>
    </citation>
    <scope>NUCLEOTIDE SEQUENCE [LARGE SCALE GENOMIC DNA]</scope>
    <source>
        <strain evidence="8 9">DSM 20505</strain>
    </source>
</reference>
<keyword evidence="5 7" id="KW-0456">Lyase</keyword>
<keyword evidence="2 7" id="KW-0812">Transmembrane</keyword>
<dbReference type="EMBL" id="AYYO01000005">
    <property type="protein sequence ID" value="KRM56389.1"/>
    <property type="molecule type" value="Genomic_DNA"/>
</dbReference>
<evidence type="ECO:0000313" key="9">
    <source>
        <dbReference type="Proteomes" id="UP000051679"/>
    </source>
</evidence>
<dbReference type="RefSeq" id="WP_054677568.1">
    <property type="nucleotide sequence ID" value="NZ_AYYO01000005.1"/>
</dbReference>
<comment type="caution">
    <text evidence="8">The sequence shown here is derived from an EMBL/GenBank/DDBJ whole genome shotgun (WGS) entry which is preliminary data.</text>
</comment>
<keyword evidence="3 7" id="KW-1133">Transmembrane helix</keyword>
<evidence type="ECO:0000256" key="4">
    <source>
        <dbReference type="ARBA" id="ARBA00023136"/>
    </source>
</evidence>
<comment type="similarity">
    <text evidence="7">Belongs to the transglycosylase MltG family.</text>
</comment>
<dbReference type="EC" id="4.2.2.29" evidence="7"/>
<evidence type="ECO:0000256" key="1">
    <source>
        <dbReference type="ARBA" id="ARBA00022475"/>
    </source>
</evidence>
<comment type="catalytic activity">
    <reaction evidence="7">
        <text>a peptidoglycan chain = a peptidoglycan chain with N-acetyl-1,6-anhydromuramyl-[peptide] at the reducing end + a peptidoglycan chain with N-acetylglucosamine at the non-reducing end.</text>
        <dbReference type="EC" id="4.2.2.29"/>
    </reaction>
</comment>
<dbReference type="PANTHER" id="PTHR30518:SF2">
    <property type="entry name" value="ENDOLYTIC MUREIN TRANSGLYCOSYLASE"/>
    <property type="match status" value="1"/>
</dbReference>
<feature type="site" description="Important for catalytic activity" evidence="7">
    <location>
        <position position="262"/>
    </location>
</feature>
<dbReference type="PATRIC" id="fig|1291052.5.peg.75"/>
<dbReference type="HAMAP" id="MF_02065">
    <property type="entry name" value="MltG"/>
    <property type="match status" value="1"/>
</dbReference>
<organism evidence="8 9">
    <name type="scientific">Lacticaseibacillus sharpeae JCM 1186 = DSM 20505</name>
    <dbReference type="NCBI Taxonomy" id="1291052"/>
    <lineage>
        <taxon>Bacteria</taxon>
        <taxon>Bacillati</taxon>
        <taxon>Bacillota</taxon>
        <taxon>Bacilli</taxon>
        <taxon>Lactobacillales</taxon>
        <taxon>Lactobacillaceae</taxon>
        <taxon>Lacticaseibacillus</taxon>
    </lineage>
</organism>